<keyword evidence="2" id="KW-1185">Reference proteome</keyword>
<dbReference type="EMBL" id="VSRR010047177">
    <property type="protein sequence ID" value="MPC77950.1"/>
    <property type="molecule type" value="Genomic_DNA"/>
</dbReference>
<dbReference type="AlphaFoldDB" id="A0A5B7HZT9"/>
<proteinExistence type="predicted"/>
<evidence type="ECO:0000313" key="1">
    <source>
        <dbReference type="EMBL" id="MPC77950.1"/>
    </source>
</evidence>
<dbReference type="Proteomes" id="UP000324222">
    <property type="component" value="Unassembled WGS sequence"/>
</dbReference>
<protein>
    <submittedName>
        <fullName evidence="1">Uncharacterized protein</fullName>
    </submittedName>
</protein>
<sequence length="58" mass="6106">MNSLSPVLREIFTLAHTAAPPLCLPTLSVTPQPVPNPTHSLTSLSTSLTCLLRIALGL</sequence>
<reference evidence="1 2" key="1">
    <citation type="submission" date="2019-05" db="EMBL/GenBank/DDBJ databases">
        <title>Another draft genome of Portunus trituberculatus and its Hox gene families provides insights of decapod evolution.</title>
        <authorList>
            <person name="Jeong J.-H."/>
            <person name="Song I."/>
            <person name="Kim S."/>
            <person name="Choi T."/>
            <person name="Kim D."/>
            <person name="Ryu S."/>
            <person name="Kim W."/>
        </authorList>
    </citation>
    <scope>NUCLEOTIDE SEQUENCE [LARGE SCALE GENOMIC DNA]</scope>
    <source>
        <tissue evidence="1">Muscle</tissue>
    </source>
</reference>
<organism evidence="1 2">
    <name type="scientific">Portunus trituberculatus</name>
    <name type="common">Swimming crab</name>
    <name type="synonym">Neptunus trituberculatus</name>
    <dbReference type="NCBI Taxonomy" id="210409"/>
    <lineage>
        <taxon>Eukaryota</taxon>
        <taxon>Metazoa</taxon>
        <taxon>Ecdysozoa</taxon>
        <taxon>Arthropoda</taxon>
        <taxon>Crustacea</taxon>
        <taxon>Multicrustacea</taxon>
        <taxon>Malacostraca</taxon>
        <taxon>Eumalacostraca</taxon>
        <taxon>Eucarida</taxon>
        <taxon>Decapoda</taxon>
        <taxon>Pleocyemata</taxon>
        <taxon>Brachyura</taxon>
        <taxon>Eubrachyura</taxon>
        <taxon>Portunoidea</taxon>
        <taxon>Portunidae</taxon>
        <taxon>Portuninae</taxon>
        <taxon>Portunus</taxon>
    </lineage>
</organism>
<accession>A0A5B7HZT9</accession>
<comment type="caution">
    <text evidence="1">The sequence shown here is derived from an EMBL/GenBank/DDBJ whole genome shotgun (WGS) entry which is preliminary data.</text>
</comment>
<evidence type="ECO:0000313" key="2">
    <source>
        <dbReference type="Proteomes" id="UP000324222"/>
    </source>
</evidence>
<name>A0A5B7HZT9_PORTR</name>
<gene>
    <name evidence="1" type="ORF">E2C01_072419</name>
</gene>